<sequence>MRLPIVIGMYAFIVVFLPRNPAVDRMFDKVRTIDPTIAITVSVVALIAGAIGLWVLWRQPKGLLRTRPSRKLVIVNSGLVGIVFAGIFDVMQKLSGAATDLISLILVPIAFMIAEGTYLALEWRLNRKFDKE</sequence>
<feature type="transmembrane region" description="Helical" evidence="1">
    <location>
        <begin position="37"/>
        <end position="57"/>
    </location>
</feature>
<feature type="transmembrane region" description="Helical" evidence="1">
    <location>
        <begin position="101"/>
        <end position="121"/>
    </location>
</feature>
<gene>
    <name evidence="2" type="ORF">HJA_14364</name>
</gene>
<keyword evidence="3" id="KW-1185">Reference proteome</keyword>
<reference evidence="2 3" key="1">
    <citation type="journal article" date="2014" name="Antonie Van Leeuwenhoek">
        <title>Hyphomonas beringensis sp. nov. and Hyphomonas chukchiensis sp. nov., isolated from surface seawater of the Bering Sea and Chukchi Sea.</title>
        <authorList>
            <person name="Li C."/>
            <person name="Lai Q."/>
            <person name="Li G."/>
            <person name="Dong C."/>
            <person name="Wang J."/>
            <person name="Liao Y."/>
            <person name="Shao Z."/>
        </authorList>
    </citation>
    <scope>NUCLEOTIDE SEQUENCE [LARGE SCALE GENOMIC DNA]</scope>
    <source>
        <strain evidence="2 3">VP2</strain>
    </source>
</reference>
<dbReference type="PATRIC" id="fig|1280952.3.peg.2873"/>
<keyword evidence="1" id="KW-0472">Membrane</keyword>
<proteinExistence type="predicted"/>
<dbReference type="STRING" id="1280952.HJA_14364"/>
<dbReference type="AlphaFoldDB" id="A0A059F875"/>
<protein>
    <submittedName>
        <fullName evidence="2">Uncharacterized protein</fullName>
    </submittedName>
</protein>
<dbReference type="Proteomes" id="UP000024816">
    <property type="component" value="Unassembled WGS sequence"/>
</dbReference>
<name>A0A059F875_9PROT</name>
<dbReference type="EMBL" id="ARYJ01000011">
    <property type="protein sequence ID" value="KCZ86792.1"/>
    <property type="molecule type" value="Genomic_DNA"/>
</dbReference>
<evidence type="ECO:0000256" key="1">
    <source>
        <dbReference type="SAM" id="Phobius"/>
    </source>
</evidence>
<evidence type="ECO:0000313" key="3">
    <source>
        <dbReference type="Proteomes" id="UP000024816"/>
    </source>
</evidence>
<keyword evidence="1" id="KW-1133">Transmembrane helix</keyword>
<accession>A0A059F875</accession>
<keyword evidence="1" id="KW-0812">Transmembrane</keyword>
<feature type="transmembrane region" description="Helical" evidence="1">
    <location>
        <begin position="69"/>
        <end position="89"/>
    </location>
</feature>
<organism evidence="2 3">
    <name type="scientific">Hyphomonas jannaschiana VP2</name>
    <dbReference type="NCBI Taxonomy" id="1280952"/>
    <lineage>
        <taxon>Bacteria</taxon>
        <taxon>Pseudomonadati</taxon>
        <taxon>Pseudomonadota</taxon>
        <taxon>Alphaproteobacteria</taxon>
        <taxon>Hyphomonadales</taxon>
        <taxon>Hyphomonadaceae</taxon>
        <taxon>Hyphomonas</taxon>
    </lineage>
</organism>
<comment type="caution">
    <text evidence="2">The sequence shown here is derived from an EMBL/GenBank/DDBJ whole genome shotgun (WGS) entry which is preliminary data.</text>
</comment>
<evidence type="ECO:0000313" key="2">
    <source>
        <dbReference type="EMBL" id="KCZ86792.1"/>
    </source>
</evidence>